<proteinExistence type="predicted"/>
<evidence type="ECO:0000256" key="1">
    <source>
        <dbReference type="SAM" id="MobiDB-lite"/>
    </source>
</evidence>
<dbReference type="AlphaFoldDB" id="A0A3P8FCI5"/>
<accession>A0A3P8FCI5</accession>
<keyword evidence="3" id="KW-1185">Reference proteome</keyword>
<sequence>MCDEHSLQISANRLSGPSPTNASKTLSIIERSLGKSGRNNRGFLEYNV</sequence>
<organism evidence="2 3">
    <name type="scientific">Schistosoma mattheei</name>
    <dbReference type="NCBI Taxonomy" id="31246"/>
    <lineage>
        <taxon>Eukaryota</taxon>
        <taxon>Metazoa</taxon>
        <taxon>Spiralia</taxon>
        <taxon>Lophotrochozoa</taxon>
        <taxon>Platyhelminthes</taxon>
        <taxon>Trematoda</taxon>
        <taxon>Digenea</taxon>
        <taxon>Strigeidida</taxon>
        <taxon>Schistosomatoidea</taxon>
        <taxon>Schistosomatidae</taxon>
        <taxon>Schistosoma</taxon>
    </lineage>
</organism>
<name>A0A3P8FCI5_9TREM</name>
<evidence type="ECO:0000313" key="2">
    <source>
        <dbReference type="EMBL" id="VDP53135.1"/>
    </source>
</evidence>
<evidence type="ECO:0000313" key="3">
    <source>
        <dbReference type="Proteomes" id="UP000269396"/>
    </source>
</evidence>
<feature type="compositionally biased region" description="Polar residues" evidence="1">
    <location>
        <begin position="7"/>
        <end position="23"/>
    </location>
</feature>
<dbReference type="EMBL" id="UZAL01030313">
    <property type="protein sequence ID" value="VDP53135.1"/>
    <property type="molecule type" value="Genomic_DNA"/>
</dbReference>
<feature type="region of interest" description="Disordered" evidence="1">
    <location>
        <begin position="1"/>
        <end position="23"/>
    </location>
</feature>
<protein>
    <submittedName>
        <fullName evidence="2">Uncharacterized protein</fullName>
    </submittedName>
</protein>
<gene>
    <name evidence="2" type="ORF">SMTD_LOCUS10153</name>
</gene>
<reference evidence="2 3" key="1">
    <citation type="submission" date="2018-11" db="EMBL/GenBank/DDBJ databases">
        <authorList>
            <consortium name="Pathogen Informatics"/>
        </authorList>
    </citation>
    <scope>NUCLEOTIDE SEQUENCE [LARGE SCALE GENOMIC DNA]</scope>
    <source>
        <strain>Denwood</strain>
        <strain evidence="3">Zambia</strain>
    </source>
</reference>
<dbReference type="Proteomes" id="UP000269396">
    <property type="component" value="Unassembled WGS sequence"/>
</dbReference>